<dbReference type="PANTHER" id="PTHR31490">
    <property type="entry name" value="GLYCOSYL HYDROLASE"/>
    <property type="match status" value="1"/>
</dbReference>
<accession>A0AAE8MYM0</accession>
<keyword evidence="9" id="KW-0119">Carbohydrate metabolism</keyword>
<dbReference type="Gene3D" id="3.20.20.80">
    <property type="entry name" value="Glycosidases"/>
    <property type="match status" value="1"/>
</dbReference>
<gene>
    <name evidence="12" type="ORF">DNG_04348</name>
</gene>
<dbReference type="EC" id="3.2.1.8" evidence="5"/>
<dbReference type="AlphaFoldDB" id="A0AAE8MYM0"/>
<dbReference type="PROSITE" id="PS51760">
    <property type="entry name" value="GH10_2"/>
    <property type="match status" value="1"/>
</dbReference>
<dbReference type="InterPro" id="IPR001000">
    <property type="entry name" value="GH10_dom"/>
</dbReference>
<evidence type="ECO:0000256" key="2">
    <source>
        <dbReference type="ARBA" id="ARBA00004613"/>
    </source>
</evidence>
<reference evidence="12" key="1">
    <citation type="submission" date="2018-03" db="EMBL/GenBank/DDBJ databases">
        <authorList>
            <person name="Guldener U."/>
        </authorList>
    </citation>
    <scope>NUCLEOTIDE SEQUENCE</scope>
</reference>
<evidence type="ECO:0000313" key="12">
    <source>
        <dbReference type="EMBL" id="SPO01675.1"/>
    </source>
</evidence>
<evidence type="ECO:0000256" key="5">
    <source>
        <dbReference type="ARBA" id="ARBA00012590"/>
    </source>
</evidence>
<keyword evidence="8" id="KW-0378">Hydrolase</keyword>
<feature type="domain" description="GH10" evidence="11">
    <location>
        <begin position="1"/>
        <end position="214"/>
    </location>
</feature>
<keyword evidence="13" id="KW-1185">Reference proteome</keyword>
<dbReference type="EMBL" id="ONZQ02000005">
    <property type="protein sequence ID" value="SPO01675.1"/>
    <property type="molecule type" value="Genomic_DNA"/>
</dbReference>
<dbReference type="GO" id="GO:0005576">
    <property type="term" value="C:extracellular region"/>
    <property type="evidence" value="ECO:0007669"/>
    <property type="project" value="UniProtKB-SubCell"/>
</dbReference>
<evidence type="ECO:0000256" key="10">
    <source>
        <dbReference type="ARBA" id="ARBA00023326"/>
    </source>
</evidence>
<dbReference type="InterPro" id="IPR044846">
    <property type="entry name" value="GH10"/>
</dbReference>
<proteinExistence type="inferred from homology"/>
<dbReference type="PANTHER" id="PTHR31490:SF35">
    <property type="entry name" value="ENDO-1,4-BETA-XYLANASE"/>
    <property type="match status" value="1"/>
</dbReference>
<evidence type="ECO:0000256" key="6">
    <source>
        <dbReference type="ARBA" id="ARBA00022525"/>
    </source>
</evidence>
<organism evidence="12 13">
    <name type="scientific">Cephalotrichum gorgonifer</name>
    <dbReference type="NCBI Taxonomy" id="2041049"/>
    <lineage>
        <taxon>Eukaryota</taxon>
        <taxon>Fungi</taxon>
        <taxon>Dikarya</taxon>
        <taxon>Ascomycota</taxon>
        <taxon>Pezizomycotina</taxon>
        <taxon>Sordariomycetes</taxon>
        <taxon>Hypocreomycetidae</taxon>
        <taxon>Microascales</taxon>
        <taxon>Microascaceae</taxon>
        <taxon>Cephalotrichum</taxon>
    </lineage>
</organism>
<protein>
    <recommendedName>
        <fullName evidence="5">endo-1,4-beta-xylanase</fullName>
        <ecNumber evidence="5">3.2.1.8</ecNumber>
    </recommendedName>
</protein>
<evidence type="ECO:0000256" key="4">
    <source>
        <dbReference type="ARBA" id="ARBA00007495"/>
    </source>
</evidence>
<dbReference type="InterPro" id="IPR017853">
    <property type="entry name" value="GH"/>
</dbReference>
<evidence type="ECO:0000256" key="1">
    <source>
        <dbReference type="ARBA" id="ARBA00000681"/>
    </source>
</evidence>
<keyword evidence="10" id="KW-0624">Polysaccharide degradation</keyword>
<evidence type="ECO:0000256" key="3">
    <source>
        <dbReference type="ARBA" id="ARBA00004851"/>
    </source>
</evidence>
<comment type="pathway">
    <text evidence="3">Glycan degradation; xylan degradation.</text>
</comment>
<sequence>MKDHITEVVSHYKGQSVYNNGTYRSSVFYDTIGPAYIPIAFSAAAEADPDAKLYYSDFAIELPGPKARAAVEIVKLIQAYEVKIDGVGIQGHFDHSVMPPQAHYELDSMATYDEQVAVMEQNISLGVEVAITEMDASVLTPITPANETIYDTQPEVYYNATAACLTFKECVGITIWDWTDRYTWVPTVFPDMGDALPWDKDLVKKPAYDGIMRAFTSFEPSAGTGGRRAVVGKT</sequence>
<evidence type="ECO:0000259" key="11">
    <source>
        <dbReference type="PROSITE" id="PS51760"/>
    </source>
</evidence>
<dbReference type="SMART" id="SM00633">
    <property type="entry name" value="Glyco_10"/>
    <property type="match status" value="1"/>
</dbReference>
<dbReference type="Proteomes" id="UP001187682">
    <property type="component" value="Unassembled WGS sequence"/>
</dbReference>
<keyword evidence="6" id="KW-0964">Secreted</keyword>
<evidence type="ECO:0000256" key="8">
    <source>
        <dbReference type="ARBA" id="ARBA00022801"/>
    </source>
</evidence>
<name>A0AAE8MYM0_9PEZI</name>
<evidence type="ECO:0000313" key="13">
    <source>
        <dbReference type="Proteomes" id="UP001187682"/>
    </source>
</evidence>
<comment type="subcellular location">
    <subcellularLocation>
        <location evidence="2">Secreted</location>
    </subcellularLocation>
</comment>
<dbReference type="GO" id="GO:0031176">
    <property type="term" value="F:endo-1,4-beta-xylanase activity"/>
    <property type="evidence" value="ECO:0007669"/>
    <property type="project" value="UniProtKB-EC"/>
</dbReference>
<comment type="similarity">
    <text evidence="4">Belongs to the glycosyl hydrolase 10 (cellulase F) family.</text>
</comment>
<comment type="caution">
    <text evidence="12">The sequence shown here is derived from an EMBL/GenBank/DDBJ whole genome shotgun (WGS) entry which is preliminary data.</text>
</comment>
<dbReference type="Pfam" id="PF00331">
    <property type="entry name" value="Glyco_hydro_10"/>
    <property type="match status" value="1"/>
</dbReference>
<keyword evidence="7" id="KW-0858">Xylan degradation</keyword>
<dbReference type="GO" id="GO:0045493">
    <property type="term" value="P:xylan catabolic process"/>
    <property type="evidence" value="ECO:0007669"/>
    <property type="project" value="UniProtKB-KW"/>
</dbReference>
<evidence type="ECO:0000256" key="7">
    <source>
        <dbReference type="ARBA" id="ARBA00022651"/>
    </source>
</evidence>
<evidence type="ECO:0000256" key="9">
    <source>
        <dbReference type="ARBA" id="ARBA00023277"/>
    </source>
</evidence>
<comment type="catalytic activity">
    <reaction evidence="1">
        <text>Endohydrolysis of (1-&gt;4)-beta-D-xylosidic linkages in xylans.</text>
        <dbReference type="EC" id="3.2.1.8"/>
    </reaction>
</comment>
<dbReference type="SUPFAM" id="SSF51445">
    <property type="entry name" value="(Trans)glycosidases"/>
    <property type="match status" value="1"/>
</dbReference>